<keyword evidence="1 2" id="KW-0812">Transmembrane</keyword>
<reference evidence="2 4" key="1">
    <citation type="journal article" date="2011" name="Nature">
        <title>The Medicago genome provides insight into the evolution of rhizobial symbioses.</title>
        <authorList>
            <person name="Young N.D."/>
            <person name="Debelle F."/>
            <person name="Oldroyd G.E."/>
            <person name="Geurts R."/>
            <person name="Cannon S.B."/>
            <person name="Udvardi M.K."/>
            <person name="Benedito V.A."/>
            <person name="Mayer K.F."/>
            <person name="Gouzy J."/>
            <person name="Schoof H."/>
            <person name="Van de Peer Y."/>
            <person name="Proost S."/>
            <person name="Cook D.R."/>
            <person name="Meyers B.C."/>
            <person name="Spannagl M."/>
            <person name="Cheung F."/>
            <person name="De Mita S."/>
            <person name="Krishnakumar V."/>
            <person name="Gundlach H."/>
            <person name="Zhou S."/>
            <person name="Mudge J."/>
            <person name="Bharti A.K."/>
            <person name="Murray J.D."/>
            <person name="Naoumkina M.A."/>
            <person name="Rosen B."/>
            <person name="Silverstein K.A."/>
            <person name="Tang H."/>
            <person name="Rombauts S."/>
            <person name="Zhao P.X."/>
            <person name="Zhou P."/>
            <person name="Barbe V."/>
            <person name="Bardou P."/>
            <person name="Bechner M."/>
            <person name="Bellec A."/>
            <person name="Berger A."/>
            <person name="Berges H."/>
            <person name="Bidwell S."/>
            <person name="Bisseling T."/>
            <person name="Choisne N."/>
            <person name="Couloux A."/>
            <person name="Denny R."/>
            <person name="Deshpande S."/>
            <person name="Dai X."/>
            <person name="Doyle J.J."/>
            <person name="Dudez A.M."/>
            <person name="Farmer A.D."/>
            <person name="Fouteau S."/>
            <person name="Franken C."/>
            <person name="Gibelin C."/>
            <person name="Gish J."/>
            <person name="Goldstein S."/>
            <person name="Gonzalez A.J."/>
            <person name="Green P.J."/>
            <person name="Hallab A."/>
            <person name="Hartog M."/>
            <person name="Hua A."/>
            <person name="Humphray S.J."/>
            <person name="Jeong D.H."/>
            <person name="Jing Y."/>
            <person name="Jocker A."/>
            <person name="Kenton S.M."/>
            <person name="Kim D.J."/>
            <person name="Klee K."/>
            <person name="Lai H."/>
            <person name="Lang C."/>
            <person name="Lin S."/>
            <person name="Macmil S.L."/>
            <person name="Magdelenat G."/>
            <person name="Matthews L."/>
            <person name="McCorrison J."/>
            <person name="Monaghan E.L."/>
            <person name="Mun J.H."/>
            <person name="Najar F.Z."/>
            <person name="Nicholson C."/>
            <person name="Noirot C."/>
            <person name="O'Bleness M."/>
            <person name="Paule C.R."/>
            <person name="Poulain J."/>
            <person name="Prion F."/>
            <person name="Qin B."/>
            <person name="Qu C."/>
            <person name="Retzel E.F."/>
            <person name="Riddle C."/>
            <person name="Sallet E."/>
            <person name="Samain S."/>
            <person name="Samson N."/>
            <person name="Sanders I."/>
            <person name="Saurat O."/>
            <person name="Scarpelli C."/>
            <person name="Schiex T."/>
            <person name="Segurens B."/>
            <person name="Severin A.J."/>
            <person name="Sherrier D.J."/>
            <person name="Shi R."/>
            <person name="Sims S."/>
            <person name="Singer S.R."/>
            <person name="Sinharoy S."/>
            <person name="Sterck L."/>
            <person name="Viollet A."/>
            <person name="Wang B.B."/>
            <person name="Wang K."/>
            <person name="Wang M."/>
            <person name="Wang X."/>
            <person name="Warfsmann J."/>
            <person name="Weissenbach J."/>
            <person name="White D.D."/>
            <person name="White J.D."/>
            <person name="Wiley G.B."/>
            <person name="Wincker P."/>
            <person name="Xing Y."/>
            <person name="Yang L."/>
            <person name="Yao Z."/>
            <person name="Ying F."/>
            <person name="Zhai J."/>
            <person name="Zhou L."/>
            <person name="Zuber A."/>
            <person name="Denarie J."/>
            <person name="Dixon R.A."/>
            <person name="May G.D."/>
            <person name="Schwartz D.C."/>
            <person name="Rogers J."/>
            <person name="Quetier F."/>
            <person name="Town C.D."/>
            <person name="Roe B.A."/>
        </authorList>
    </citation>
    <scope>NUCLEOTIDE SEQUENCE [LARGE SCALE GENOMIC DNA]</scope>
    <source>
        <strain evidence="2">A17</strain>
        <strain evidence="3 4">cv. Jemalong A17</strain>
    </source>
</reference>
<proteinExistence type="predicted"/>
<sequence>MLTLLQSIAIVRQGPLAVKSQIYKLERFIRYIAYFLAANGGILKSTYNRYEDGRILKIIRPNFDNFKCCMHVKFLAPTSPFLILLSLFIFLLVTKGCLEAKGASIDAKISNGVEWKASDPIMQGFYESEVWGMLRPQMDHNSGSPEGYF</sequence>
<keyword evidence="1" id="KW-1133">Transmembrane helix</keyword>
<evidence type="ECO:0000256" key="1">
    <source>
        <dbReference type="SAM" id="Phobius"/>
    </source>
</evidence>
<keyword evidence="4" id="KW-1185">Reference proteome</keyword>
<keyword evidence="1" id="KW-0472">Membrane</keyword>
<evidence type="ECO:0000313" key="3">
    <source>
        <dbReference type="EnsemblPlants" id="KEH18436"/>
    </source>
</evidence>
<dbReference type="EnsemblPlants" id="KEH18436">
    <property type="protein sequence ID" value="KEH18436"/>
    <property type="gene ID" value="MTR_8g019420"/>
</dbReference>
<organism evidence="2 4">
    <name type="scientific">Medicago truncatula</name>
    <name type="common">Barrel medic</name>
    <name type="synonym">Medicago tribuloides</name>
    <dbReference type="NCBI Taxonomy" id="3880"/>
    <lineage>
        <taxon>Eukaryota</taxon>
        <taxon>Viridiplantae</taxon>
        <taxon>Streptophyta</taxon>
        <taxon>Embryophyta</taxon>
        <taxon>Tracheophyta</taxon>
        <taxon>Spermatophyta</taxon>
        <taxon>Magnoliopsida</taxon>
        <taxon>eudicotyledons</taxon>
        <taxon>Gunneridae</taxon>
        <taxon>Pentapetalae</taxon>
        <taxon>rosids</taxon>
        <taxon>fabids</taxon>
        <taxon>Fabales</taxon>
        <taxon>Fabaceae</taxon>
        <taxon>Papilionoideae</taxon>
        <taxon>50 kb inversion clade</taxon>
        <taxon>NPAAA clade</taxon>
        <taxon>Hologalegina</taxon>
        <taxon>IRL clade</taxon>
        <taxon>Trifolieae</taxon>
        <taxon>Medicago</taxon>
    </lineage>
</organism>
<reference evidence="2 4" key="2">
    <citation type="journal article" date="2014" name="BMC Genomics">
        <title>An improved genome release (version Mt4.0) for the model legume Medicago truncatula.</title>
        <authorList>
            <person name="Tang H."/>
            <person name="Krishnakumar V."/>
            <person name="Bidwell S."/>
            <person name="Rosen B."/>
            <person name="Chan A."/>
            <person name="Zhou S."/>
            <person name="Gentzbittel L."/>
            <person name="Childs K.L."/>
            <person name="Yandell M."/>
            <person name="Gundlach H."/>
            <person name="Mayer K.F."/>
            <person name="Schwartz D.C."/>
            <person name="Town C.D."/>
        </authorList>
    </citation>
    <scope>GENOME REANNOTATION</scope>
    <source>
        <strain evidence="2">A17</strain>
        <strain evidence="3 4">cv. Jemalong A17</strain>
    </source>
</reference>
<dbReference type="HOGENOM" id="CLU_1752482_0_0_1"/>
<accession>A0A072TMM5</accession>
<name>A0A072TMM5_MEDTR</name>
<evidence type="ECO:0000313" key="2">
    <source>
        <dbReference type="EMBL" id="KEH18436.1"/>
    </source>
</evidence>
<feature type="transmembrane region" description="Helical" evidence="1">
    <location>
        <begin position="74"/>
        <end position="93"/>
    </location>
</feature>
<evidence type="ECO:0000313" key="4">
    <source>
        <dbReference type="Proteomes" id="UP000002051"/>
    </source>
</evidence>
<dbReference type="Proteomes" id="UP000002051">
    <property type="component" value="Chromosome 8"/>
</dbReference>
<reference evidence="3" key="3">
    <citation type="submission" date="2015-04" db="UniProtKB">
        <authorList>
            <consortium name="EnsemblPlants"/>
        </authorList>
    </citation>
    <scope>IDENTIFICATION</scope>
    <source>
        <strain evidence="3">cv. Jemalong A17</strain>
    </source>
</reference>
<gene>
    <name evidence="2" type="ordered locus">MTR_8g019420</name>
</gene>
<protein>
    <submittedName>
        <fullName evidence="2">Transmembrane protein, putative</fullName>
    </submittedName>
</protein>
<dbReference type="AlphaFoldDB" id="A0A072TMM5"/>
<dbReference type="EMBL" id="CM001224">
    <property type="protein sequence ID" value="KEH18436.1"/>
    <property type="molecule type" value="Genomic_DNA"/>
</dbReference>